<evidence type="ECO:0000313" key="2">
    <source>
        <dbReference type="EMBL" id="GAG89615.1"/>
    </source>
</evidence>
<gene>
    <name evidence="2" type="ORF">S01H4_25171</name>
</gene>
<keyword evidence="1" id="KW-1133">Transmembrane helix</keyword>
<evidence type="ECO:0000256" key="1">
    <source>
        <dbReference type="SAM" id="Phobius"/>
    </source>
</evidence>
<dbReference type="EMBL" id="BART01011940">
    <property type="protein sequence ID" value="GAG89615.1"/>
    <property type="molecule type" value="Genomic_DNA"/>
</dbReference>
<comment type="caution">
    <text evidence="2">The sequence shown here is derived from an EMBL/GenBank/DDBJ whole genome shotgun (WGS) entry which is preliminary data.</text>
</comment>
<dbReference type="AlphaFoldDB" id="X1B3L1"/>
<sequence length="69" mass="7734">MTLEKRIDAIGNFKNITRRAIAKVTLGAFLSAAAIIPRGLFCVRRIIDSRTYITGWTGNQGNKRKLKDL</sequence>
<keyword evidence="1" id="KW-0472">Membrane</keyword>
<accession>X1B3L1</accession>
<name>X1B3L1_9ZZZZ</name>
<proteinExistence type="predicted"/>
<reference evidence="2" key="1">
    <citation type="journal article" date="2014" name="Front. Microbiol.">
        <title>High frequency of phylogenetically diverse reductive dehalogenase-homologous genes in deep subseafloor sedimentary metagenomes.</title>
        <authorList>
            <person name="Kawai M."/>
            <person name="Futagami T."/>
            <person name="Toyoda A."/>
            <person name="Takaki Y."/>
            <person name="Nishi S."/>
            <person name="Hori S."/>
            <person name="Arai W."/>
            <person name="Tsubouchi T."/>
            <person name="Morono Y."/>
            <person name="Uchiyama I."/>
            <person name="Ito T."/>
            <person name="Fujiyama A."/>
            <person name="Inagaki F."/>
            <person name="Takami H."/>
        </authorList>
    </citation>
    <scope>NUCLEOTIDE SEQUENCE</scope>
    <source>
        <strain evidence="2">Expedition CK06-06</strain>
    </source>
</reference>
<feature type="transmembrane region" description="Helical" evidence="1">
    <location>
        <begin position="20"/>
        <end position="41"/>
    </location>
</feature>
<protein>
    <submittedName>
        <fullName evidence="2">Uncharacterized protein</fullName>
    </submittedName>
</protein>
<organism evidence="2">
    <name type="scientific">marine sediment metagenome</name>
    <dbReference type="NCBI Taxonomy" id="412755"/>
    <lineage>
        <taxon>unclassified sequences</taxon>
        <taxon>metagenomes</taxon>
        <taxon>ecological metagenomes</taxon>
    </lineage>
</organism>
<keyword evidence="1" id="KW-0812">Transmembrane</keyword>